<gene>
    <name evidence="1" type="ORF">DU428_00585</name>
</gene>
<accession>A0A368P742</accession>
<evidence type="ECO:0000313" key="2">
    <source>
        <dbReference type="Proteomes" id="UP000252249"/>
    </source>
</evidence>
<dbReference type="EMBL" id="QPIG01000001">
    <property type="protein sequence ID" value="RCU57924.1"/>
    <property type="molecule type" value="Genomic_DNA"/>
</dbReference>
<comment type="caution">
    <text evidence="1">The sequence shown here is derived from an EMBL/GenBank/DDBJ whole genome shotgun (WGS) entry which is preliminary data.</text>
</comment>
<dbReference type="AlphaFoldDB" id="A0A368P742"/>
<dbReference type="Proteomes" id="UP000252249">
    <property type="component" value="Unassembled WGS sequence"/>
</dbReference>
<reference evidence="1 2" key="1">
    <citation type="submission" date="2018-07" db="EMBL/GenBank/DDBJ databases">
        <title>Oceanihabitans testaceum sp. nov., isolated from marine sediment.</title>
        <authorList>
            <person name="Li C.-M."/>
        </authorList>
    </citation>
    <scope>NUCLEOTIDE SEQUENCE [LARGE SCALE GENOMIC DNA]</scope>
    <source>
        <strain evidence="1 2">S9-10</strain>
    </source>
</reference>
<sequence>MDASTVMEITKLLPEEELVRLYCLLETKLSTLDVLPKPKSINKKQKKRMPVFTEQDAQDFLFKNLKI</sequence>
<protein>
    <submittedName>
        <fullName evidence="1">Uncharacterized protein</fullName>
    </submittedName>
</protein>
<proteinExistence type="predicted"/>
<organism evidence="1 2">
    <name type="scientific">Oceanihabitans sediminis</name>
    <dbReference type="NCBI Taxonomy" id="1812012"/>
    <lineage>
        <taxon>Bacteria</taxon>
        <taxon>Pseudomonadati</taxon>
        <taxon>Bacteroidota</taxon>
        <taxon>Flavobacteriia</taxon>
        <taxon>Flavobacteriales</taxon>
        <taxon>Flavobacteriaceae</taxon>
        <taxon>Oceanihabitans</taxon>
    </lineage>
</organism>
<evidence type="ECO:0000313" key="1">
    <source>
        <dbReference type="EMBL" id="RCU57924.1"/>
    </source>
</evidence>
<dbReference type="OrthoDB" id="1450587at2"/>
<keyword evidence="2" id="KW-1185">Reference proteome</keyword>
<name>A0A368P742_9FLAO</name>